<keyword evidence="4" id="KW-1185">Reference proteome</keyword>
<name>A0A484CGY7_PERFV</name>
<dbReference type="Pfam" id="PF01342">
    <property type="entry name" value="SAND"/>
    <property type="match status" value="1"/>
</dbReference>
<dbReference type="EMBL" id="SCKG01000015">
    <property type="protein sequence ID" value="TDH02666.1"/>
    <property type="molecule type" value="Genomic_DNA"/>
</dbReference>
<feature type="compositionally biased region" description="Basic residues" evidence="1">
    <location>
        <begin position="1"/>
        <end position="13"/>
    </location>
</feature>
<evidence type="ECO:0000256" key="1">
    <source>
        <dbReference type="SAM" id="MobiDB-lite"/>
    </source>
</evidence>
<dbReference type="InterPro" id="IPR000770">
    <property type="entry name" value="SAND_dom"/>
</dbReference>
<proteinExistence type="predicted"/>
<dbReference type="SMART" id="SM00258">
    <property type="entry name" value="SAND"/>
    <property type="match status" value="1"/>
</dbReference>
<feature type="compositionally biased region" description="Acidic residues" evidence="1">
    <location>
        <begin position="18"/>
        <end position="37"/>
    </location>
</feature>
<dbReference type="Proteomes" id="UP000295070">
    <property type="component" value="Chromosome 15"/>
</dbReference>
<dbReference type="SUPFAM" id="SSF63763">
    <property type="entry name" value="SAND domain-like"/>
    <property type="match status" value="1"/>
</dbReference>
<feature type="compositionally biased region" description="Polar residues" evidence="1">
    <location>
        <begin position="38"/>
        <end position="47"/>
    </location>
</feature>
<evidence type="ECO:0000313" key="3">
    <source>
        <dbReference type="EMBL" id="TDH02666.1"/>
    </source>
</evidence>
<feature type="compositionally biased region" description="Acidic residues" evidence="1">
    <location>
        <begin position="112"/>
        <end position="129"/>
    </location>
</feature>
<accession>A0A484CGY7</accession>
<evidence type="ECO:0000259" key="2">
    <source>
        <dbReference type="PROSITE" id="PS50864"/>
    </source>
</evidence>
<feature type="domain" description="SAND" evidence="2">
    <location>
        <begin position="54"/>
        <end position="103"/>
    </location>
</feature>
<feature type="compositionally biased region" description="Acidic residues" evidence="1">
    <location>
        <begin position="141"/>
        <end position="194"/>
    </location>
</feature>
<dbReference type="GO" id="GO:0003677">
    <property type="term" value="F:DNA binding"/>
    <property type="evidence" value="ECO:0007669"/>
    <property type="project" value="InterPro"/>
</dbReference>
<evidence type="ECO:0000313" key="4">
    <source>
        <dbReference type="Proteomes" id="UP000295070"/>
    </source>
</evidence>
<comment type="caution">
    <text evidence="3">The sequence shown here is derived from an EMBL/GenBank/DDBJ whole genome shotgun (WGS) entry which is preliminary data.</text>
</comment>
<sequence length="205" mass="23969">MDRRSSTRNRKIPRYQEYYDDEEEEEEEEEYQEDDEQPATSTQNTHNQRAEDNSEECIESEGHWFSPGAFEDFGGRASSKKWKTSISYKKKPLQFWFEQKKILSRNCISESQSEESDIQSMEQSEDDDVKDDHWFPGSEELTQEAEEGDEERVEVEDGGDVVDSGVDESKEDEDEMEDEDMPPVAENDEDDGVFEGDVSYRSHRL</sequence>
<dbReference type="PROSITE" id="PS50864">
    <property type="entry name" value="SAND"/>
    <property type="match status" value="1"/>
</dbReference>
<reference evidence="3 4" key="1">
    <citation type="submission" date="2019-01" db="EMBL/GenBank/DDBJ databases">
        <title>A chromosome-scale genome assembly of the yellow perch, Perca flavescens.</title>
        <authorList>
            <person name="Feron R."/>
            <person name="Morvezen R."/>
            <person name="Bestin A."/>
            <person name="Haffray P."/>
            <person name="Klopp C."/>
            <person name="Zahm M."/>
            <person name="Cabau C."/>
            <person name="Roques C."/>
            <person name="Donnadieu C."/>
            <person name="Bouchez O."/>
            <person name="Christie M."/>
            <person name="Larson W."/>
            <person name="Guiguen Y."/>
        </authorList>
    </citation>
    <scope>NUCLEOTIDE SEQUENCE [LARGE SCALE GENOMIC DNA]</scope>
    <source>
        <strain evidence="3">YP-PL-M2</strain>
        <tissue evidence="3">Blood</tissue>
    </source>
</reference>
<feature type="region of interest" description="Disordered" evidence="1">
    <location>
        <begin position="1"/>
        <end position="77"/>
    </location>
</feature>
<protein>
    <recommendedName>
        <fullName evidence="2">SAND domain-containing protein</fullName>
    </recommendedName>
</protein>
<dbReference type="Gene3D" id="3.10.390.10">
    <property type="entry name" value="SAND domain-like"/>
    <property type="match status" value="1"/>
</dbReference>
<dbReference type="InterPro" id="IPR010919">
    <property type="entry name" value="SAND-like_dom_sf"/>
</dbReference>
<organism evidence="3 4">
    <name type="scientific">Perca flavescens</name>
    <name type="common">American yellow perch</name>
    <name type="synonym">Morone flavescens</name>
    <dbReference type="NCBI Taxonomy" id="8167"/>
    <lineage>
        <taxon>Eukaryota</taxon>
        <taxon>Metazoa</taxon>
        <taxon>Chordata</taxon>
        <taxon>Craniata</taxon>
        <taxon>Vertebrata</taxon>
        <taxon>Euteleostomi</taxon>
        <taxon>Actinopterygii</taxon>
        <taxon>Neopterygii</taxon>
        <taxon>Teleostei</taxon>
        <taxon>Neoteleostei</taxon>
        <taxon>Acanthomorphata</taxon>
        <taxon>Eupercaria</taxon>
        <taxon>Perciformes</taxon>
        <taxon>Percoidei</taxon>
        <taxon>Percidae</taxon>
        <taxon>Percinae</taxon>
        <taxon>Perca</taxon>
    </lineage>
</organism>
<feature type="region of interest" description="Disordered" evidence="1">
    <location>
        <begin position="106"/>
        <end position="205"/>
    </location>
</feature>
<gene>
    <name evidence="3" type="ORF">EPR50_G00155170</name>
</gene>
<dbReference type="AlphaFoldDB" id="A0A484CGY7"/>